<organism evidence="1 2">
    <name type="scientific">Ixodes persulcatus</name>
    <name type="common">Taiga tick</name>
    <dbReference type="NCBI Taxonomy" id="34615"/>
    <lineage>
        <taxon>Eukaryota</taxon>
        <taxon>Metazoa</taxon>
        <taxon>Ecdysozoa</taxon>
        <taxon>Arthropoda</taxon>
        <taxon>Chelicerata</taxon>
        <taxon>Arachnida</taxon>
        <taxon>Acari</taxon>
        <taxon>Parasitiformes</taxon>
        <taxon>Ixodida</taxon>
        <taxon>Ixodoidea</taxon>
        <taxon>Ixodidae</taxon>
        <taxon>Ixodinae</taxon>
        <taxon>Ixodes</taxon>
    </lineage>
</organism>
<gene>
    <name evidence="1" type="ORF">HPB47_002224</name>
</gene>
<protein>
    <submittedName>
        <fullName evidence="1">Uncharacterized protein</fullName>
    </submittedName>
</protein>
<proteinExistence type="predicted"/>
<reference evidence="1 2" key="1">
    <citation type="journal article" date="2020" name="Cell">
        <title>Large-Scale Comparative Analyses of Tick Genomes Elucidate Their Genetic Diversity and Vector Capacities.</title>
        <authorList>
            <consortium name="Tick Genome and Microbiome Consortium (TIGMIC)"/>
            <person name="Jia N."/>
            <person name="Wang J."/>
            <person name="Shi W."/>
            <person name="Du L."/>
            <person name="Sun Y."/>
            <person name="Zhan W."/>
            <person name="Jiang J.F."/>
            <person name="Wang Q."/>
            <person name="Zhang B."/>
            <person name="Ji P."/>
            <person name="Bell-Sakyi L."/>
            <person name="Cui X.M."/>
            <person name="Yuan T.T."/>
            <person name="Jiang B.G."/>
            <person name="Yang W.F."/>
            <person name="Lam T.T."/>
            <person name="Chang Q.C."/>
            <person name="Ding S.J."/>
            <person name="Wang X.J."/>
            <person name="Zhu J.G."/>
            <person name="Ruan X.D."/>
            <person name="Zhao L."/>
            <person name="Wei J.T."/>
            <person name="Ye R.Z."/>
            <person name="Que T.C."/>
            <person name="Du C.H."/>
            <person name="Zhou Y.H."/>
            <person name="Cheng J.X."/>
            <person name="Dai P.F."/>
            <person name="Guo W.B."/>
            <person name="Han X.H."/>
            <person name="Huang E.J."/>
            <person name="Li L.F."/>
            <person name="Wei W."/>
            <person name="Gao Y.C."/>
            <person name="Liu J.Z."/>
            <person name="Shao H.Z."/>
            <person name="Wang X."/>
            <person name="Wang C.C."/>
            <person name="Yang T.C."/>
            <person name="Huo Q.B."/>
            <person name="Li W."/>
            <person name="Chen H.Y."/>
            <person name="Chen S.E."/>
            <person name="Zhou L.G."/>
            <person name="Ni X.B."/>
            <person name="Tian J.H."/>
            <person name="Sheng Y."/>
            <person name="Liu T."/>
            <person name="Pan Y.S."/>
            <person name="Xia L.Y."/>
            <person name="Li J."/>
            <person name="Zhao F."/>
            <person name="Cao W.C."/>
        </authorList>
    </citation>
    <scope>NUCLEOTIDE SEQUENCE [LARGE SCALE GENOMIC DNA]</scope>
    <source>
        <strain evidence="1">Iper-2018</strain>
    </source>
</reference>
<keyword evidence="2" id="KW-1185">Reference proteome</keyword>
<dbReference type="EMBL" id="JABSTQ010010299">
    <property type="protein sequence ID" value="KAG0421925.1"/>
    <property type="molecule type" value="Genomic_DNA"/>
</dbReference>
<comment type="caution">
    <text evidence="1">The sequence shown here is derived from an EMBL/GenBank/DDBJ whole genome shotgun (WGS) entry which is preliminary data.</text>
</comment>
<name>A0AC60PM83_IXOPE</name>
<sequence>MVAPTLCYELNFPRSSAIRKTFLFRRFLESLLLLPLIMALVEQLMIPLVQPTVKPAE</sequence>
<evidence type="ECO:0000313" key="2">
    <source>
        <dbReference type="Proteomes" id="UP000805193"/>
    </source>
</evidence>
<evidence type="ECO:0000313" key="1">
    <source>
        <dbReference type="EMBL" id="KAG0421925.1"/>
    </source>
</evidence>
<feature type="non-terminal residue" evidence="1">
    <location>
        <position position="57"/>
    </location>
</feature>
<dbReference type="Proteomes" id="UP000805193">
    <property type="component" value="Unassembled WGS sequence"/>
</dbReference>
<accession>A0AC60PM83</accession>